<evidence type="ECO:0000259" key="20">
    <source>
        <dbReference type="Pfam" id="PF02910"/>
    </source>
</evidence>
<dbReference type="Gene3D" id="4.10.80.40">
    <property type="entry name" value="succinate dehydrogenase protein domain"/>
    <property type="match status" value="1"/>
</dbReference>
<keyword evidence="6 18" id="KW-0813">Transport</keyword>
<evidence type="ECO:0000256" key="5">
    <source>
        <dbReference type="ARBA" id="ARBA00019965"/>
    </source>
</evidence>
<accession>A0A318SZN9</accession>
<evidence type="ECO:0000256" key="2">
    <source>
        <dbReference type="ARBA" id="ARBA00004894"/>
    </source>
</evidence>
<dbReference type="SUPFAM" id="SSF51905">
    <property type="entry name" value="FAD/NAD(P)-binding domain"/>
    <property type="match status" value="1"/>
</dbReference>
<dbReference type="UniPathway" id="UPA00223">
    <property type="reaction ID" value="UER01005"/>
</dbReference>
<evidence type="ECO:0000313" key="21">
    <source>
        <dbReference type="EMBL" id="PYE78588.1"/>
    </source>
</evidence>
<dbReference type="GO" id="GO:0006099">
    <property type="term" value="P:tricarboxylic acid cycle"/>
    <property type="evidence" value="ECO:0007669"/>
    <property type="project" value="UniProtKB-UniRule"/>
</dbReference>
<keyword evidence="10 18" id="KW-0560">Oxidoreductase</keyword>
<comment type="catalytic activity">
    <reaction evidence="12 18">
        <text>a quinone + succinate = fumarate + a quinol</text>
        <dbReference type="Rhea" id="RHEA:40523"/>
        <dbReference type="ChEBI" id="CHEBI:24646"/>
        <dbReference type="ChEBI" id="CHEBI:29806"/>
        <dbReference type="ChEBI" id="CHEBI:30031"/>
        <dbReference type="ChEBI" id="CHEBI:132124"/>
        <dbReference type="EC" id="1.3.5.1"/>
    </reaction>
</comment>
<dbReference type="SUPFAM" id="SSF46977">
    <property type="entry name" value="Succinate dehydrogenase/fumarate reductase flavoprotein C-terminal domain"/>
    <property type="match status" value="1"/>
</dbReference>
<feature type="binding site" evidence="15">
    <location>
        <position position="358"/>
    </location>
    <ligand>
        <name>substrate</name>
    </ligand>
</feature>
<feature type="binding site" evidence="16">
    <location>
        <position position="226"/>
    </location>
    <ligand>
        <name>FAD</name>
        <dbReference type="ChEBI" id="CHEBI:57692"/>
    </ligand>
</feature>
<dbReference type="EMBL" id="QJTC01000006">
    <property type="protein sequence ID" value="PYE78588.1"/>
    <property type="molecule type" value="Genomic_DNA"/>
</dbReference>
<dbReference type="InterPro" id="IPR003952">
    <property type="entry name" value="FRD_SDH_FAD_BS"/>
</dbReference>
<dbReference type="FunFam" id="3.90.700.10:FF:000001">
    <property type="entry name" value="Mitochondrial succinate dehydrogenase flavoprotein subunit"/>
    <property type="match status" value="1"/>
</dbReference>
<dbReference type="InterPro" id="IPR011281">
    <property type="entry name" value="Succ_DH_flav_su_fwd"/>
</dbReference>
<comment type="pathway">
    <text evidence="2 18">Carbohydrate metabolism; tricarboxylic acid cycle; fumarate from succinate (bacterial route): step 1/1.</text>
</comment>
<evidence type="ECO:0000256" key="18">
    <source>
        <dbReference type="RuleBase" id="RU362051"/>
    </source>
</evidence>
<comment type="caution">
    <text evidence="21">The sequence shown here is derived from an EMBL/GenBank/DDBJ whole genome shotgun (WGS) entry which is preliminary data.</text>
</comment>
<dbReference type="PANTHER" id="PTHR11632:SF51">
    <property type="entry name" value="SUCCINATE DEHYDROGENASE [UBIQUINONE] FLAVOPROTEIN SUBUNIT, MITOCHONDRIAL"/>
    <property type="match status" value="1"/>
</dbReference>
<dbReference type="GO" id="GO:0008177">
    <property type="term" value="F:succinate dehydrogenase (quinone) activity"/>
    <property type="evidence" value="ECO:0007669"/>
    <property type="project" value="UniProtKB-EC"/>
</dbReference>
<dbReference type="PRINTS" id="PR00411">
    <property type="entry name" value="PNDRDTASEI"/>
</dbReference>
<feature type="domain" description="FAD-dependent oxidoreductase 2 FAD-binding" evidence="19">
    <location>
        <begin position="14"/>
        <end position="409"/>
    </location>
</feature>
<evidence type="ECO:0000256" key="4">
    <source>
        <dbReference type="ARBA" id="ARBA00012792"/>
    </source>
</evidence>
<evidence type="ECO:0000259" key="19">
    <source>
        <dbReference type="Pfam" id="PF00890"/>
    </source>
</evidence>
<feature type="domain" description="Fumarate reductase/succinate dehydrogenase flavoprotein-like C-terminal" evidence="20">
    <location>
        <begin position="466"/>
        <end position="601"/>
    </location>
</feature>
<feature type="binding site" evidence="16">
    <location>
        <position position="392"/>
    </location>
    <ligand>
        <name>FAD</name>
        <dbReference type="ChEBI" id="CHEBI:57692"/>
    </ligand>
</feature>
<organism evidence="21 22">
    <name type="scientific">Xylophilus ampelinus</name>
    <dbReference type="NCBI Taxonomy" id="54067"/>
    <lineage>
        <taxon>Bacteria</taxon>
        <taxon>Pseudomonadati</taxon>
        <taxon>Pseudomonadota</taxon>
        <taxon>Betaproteobacteria</taxon>
        <taxon>Burkholderiales</taxon>
        <taxon>Xylophilus</taxon>
    </lineage>
</organism>
<keyword evidence="11 18" id="KW-0472">Membrane</keyword>
<dbReference type="AlphaFoldDB" id="A0A318SZN9"/>
<dbReference type="Pfam" id="PF02910">
    <property type="entry name" value="Succ_DH_flav_C"/>
    <property type="match status" value="1"/>
</dbReference>
<sequence length="602" mass="65860">MTYSTKNITKRKFDVVIVGAGGSGMRASLQLARAGLNVAVLSKVFPTRSHTVAAQGGVGASLGNMSEDNWHYHFYDTIKGSDWLGDQDAIEFMCREAPKVVYELEHFGMPFDRNPDGTIYQRPFGGHTANYGEKPVQRACAAADRTGHAMLHTLYQKNVESHTQFFVEWMALDLIRDDDGDVVGVTALEMETGDLHILQAKTVLLATGGAGRIFQASTNAFINTGDGLGMAARAGIPLQDMEFWQFHPTGVAGAGVLLTEGCRGEGAILLNSNGERFMERYAPTLKDLAPRDFVSRCMDQEIKEGRGCGPNKDYILLKLDHLGAETIRKRLPSVEEIGHNFANVDITREPIPVVPTIHYQMGGIPTNINGQVVVQNAANESEVVNGLYAVGECSCVSVHGANRLGTNSLLDLLVFGRAAGNHIVQYNDKLKEHKDLPATSADRTLARLNQLEASTDGEYAQDVAAEIRASMQQHAGVFRQQVSMDEGVTKIAALRDRVAGITLKDKSKVFNTARIEALEVDNLIEVAQATMVSAAARHECRGAHTVDDYERPADDAEFPLGRNDAEWMKHTLWHSATNSLAYKPVRMKPLTVDTVPPKVRTF</sequence>
<dbReference type="InterPro" id="IPR014006">
    <property type="entry name" value="Succ_Dhase_FrdA_Gneg"/>
</dbReference>
<dbReference type="EC" id="1.3.5.1" evidence="4 18"/>
<evidence type="ECO:0000256" key="11">
    <source>
        <dbReference type="ARBA" id="ARBA00023136"/>
    </source>
</evidence>
<feature type="binding site" evidence="16">
    <location>
        <begin position="19"/>
        <end position="24"/>
    </location>
    <ligand>
        <name>FAD</name>
        <dbReference type="ChEBI" id="CHEBI:57692"/>
    </ligand>
</feature>
<dbReference type="Proteomes" id="UP000247540">
    <property type="component" value="Unassembled WGS sequence"/>
</dbReference>
<dbReference type="NCBIfam" id="TIGR01816">
    <property type="entry name" value="sdhA_forward"/>
    <property type="match status" value="1"/>
</dbReference>
<feature type="binding site" evidence="15">
    <location>
        <position position="247"/>
    </location>
    <ligand>
        <name>substrate</name>
    </ligand>
</feature>
<evidence type="ECO:0000256" key="9">
    <source>
        <dbReference type="ARBA" id="ARBA00022982"/>
    </source>
</evidence>
<evidence type="ECO:0000256" key="10">
    <source>
        <dbReference type="ARBA" id="ARBA00023002"/>
    </source>
</evidence>
<feature type="binding site" evidence="16">
    <location>
        <begin position="42"/>
        <end position="57"/>
    </location>
    <ligand>
        <name>FAD</name>
        <dbReference type="ChEBI" id="CHEBI:57692"/>
    </ligand>
</feature>
<dbReference type="Gene3D" id="3.50.50.60">
    <property type="entry name" value="FAD/NAD(P)-binding domain"/>
    <property type="match status" value="1"/>
</dbReference>
<dbReference type="PROSITE" id="PS00504">
    <property type="entry name" value="FRD_SDH_FAD_BINDING"/>
    <property type="match status" value="1"/>
</dbReference>
<dbReference type="PIRSF" id="PIRSF000171">
    <property type="entry name" value="SDHA_APRA_LASPO"/>
    <property type="match status" value="1"/>
</dbReference>
<evidence type="ECO:0000256" key="12">
    <source>
        <dbReference type="ARBA" id="ARBA00049220"/>
    </source>
</evidence>
<evidence type="ECO:0000256" key="17">
    <source>
        <dbReference type="PIRSR" id="PIRSR611281-4"/>
    </source>
</evidence>
<dbReference type="InterPro" id="IPR027477">
    <property type="entry name" value="Succ_DH/fumarate_Rdtase_cat_sf"/>
</dbReference>
<evidence type="ECO:0000256" key="6">
    <source>
        <dbReference type="ARBA" id="ARBA00022448"/>
    </source>
</evidence>
<evidence type="ECO:0000256" key="7">
    <source>
        <dbReference type="ARBA" id="ARBA00022630"/>
    </source>
</evidence>
<comment type="subcellular location">
    <subcellularLocation>
        <location evidence="1 18">Cell inner membrane</location>
        <topology evidence="1 18">Peripheral membrane protein</topology>
        <orientation evidence="1 18">Cytoplasmic side</orientation>
    </subcellularLocation>
</comment>
<feature type="binding site" evidence="16">
    <location>
        <begin position="408"/>
        <end position="409"/>
    </location>
    <ligand>
        <name>FAD</name>
        <dbReference type="ChEBI" id="CHEBI:57692"/>
    </ligand>
</feature>
<proteinExistence type="inferred from homology"/>
<evidence type="ECO:0000256" key="13">
    <source>
        <dbReference type="NCBIfam" id="TIGR01816"/>
    </source>
</evidence>
<evidence type="ECO:0000256" key="16">
    <source>
        <dbReference type="PIRSR" id="PIRSR611281-3"/>
    </source>
</evidence>
<evidence type="ECO:0000256" key="14">
    <source>
        <dbReference type="PIRSR" id="PIRSR000171-1"/>
    </source>
</evidence>
<keyword evidence="8 16" id="KW-0274">FAD</keyword>
<dbReference type="InterPro" id="IPR037099">
    <property type="entry name" value="Fum_R/Succ_DH_flav-like_C_sf"/>
</dbReference>
<reference evidence="21 22" key="1">
    <citation type="submission" date="2018-06" db="EMBL/GenBank/DDBJ databases">
        <title>Genomic Encyclopedia of Type Strains, Phase III (KMG-III): the genomes of soil and plant-associated and newly described type strains.</title>
        <authorList>
            <person name="Whitman W."/>
        </authorList>
    </citation>
    <scope>NUCLEOTIDE SEQUENCE [LARGE SCALE GENOMIC DNA]</scope>
    <source>
        <strain evidence="21 22">CECT 7646</strain>
    </source>
</reference>
<dbReference type="RefSeq" id="WP_110465122.1">
    <property type="nucleotide sequence ID" value="NZ_JAMOFZ010000006.1"/>
</dbReference>
<dbReference type="InterPro" id="IPR015939">
    <property type="entry name" value="Fum_Rdtase/Succ_DH_flav-like_C"/>
</dbReference>
<dbReference type="Gene3D" id="3.90.700.10">
    <property type="entry name" value="Succinate dehydrogenase/fumarate reductase flavoprotein, catalytic domain"/>
    <property type="match status" value="1"/>
</dbReference>
<dbReference type="Gene3D" id="1.20.58.100">
    <property type="entry name" value="Fumarate reductase/succinate dehydrogenase flavoprotein-like, C-terminal domain"/>
    <property type="match status" value="1"/>
</dbReference>
<dbReference type="InterPro" id="IPR003953">
    <property type="entry name" value="FAD-dep_OxRdtase_2_FAD-bd"/>
</dbReference>
<keyword evidence="7 16" id="KW-0285">Flavoprotein</keyword>
<comment type="similarity">
    <text evidence="3 18">Belongs to the FAD-dependent oxidoreductase 2 family. FRD/SDH subfamily.</text>
</comment>
<feature type="modified residue" description="Tele-8alpha-FAD histidine" evidence="17">
    <location>
        <position position="50"/>
    </location>
</feature>
<dbReference type="GO" id="GO:0005886">
    <property type="term" value="C:plasma membrane"/>
    <property type="evidence" value="ECO:0007669"/>
    <property type="project" value="UniProtKB-SubCell"/>
</dbReference>
<keyword evidence="18" id="KW-1003">Cell membrane</keyword>
<dbReference type="GO" id="GO:0009055">
    <property type="term" value="F:electron transfer activity"/>
    <property type="evidence" value="ECO:0007669"/>
    <property type="project" value="TreeGrafter"/>
</dbReference>
<feature type="binding site" evidence="15">
    <location>
        <position position="259"/>
    </location>
    <ligand>
        <name>substrate</name>
    </ligand>
</feature>
<dbReference type="GO" id="GO:0009061">
    <property type="term" value="P:anaerobic respiration"/>
    <property type="evidence" value="ECO:0007669"/>
    <property type="project" value="TreeGrafter"/>
</dbReference>
<feature type="binding site" evidence="15">
    <location>
        <position position="403"/>
    </location>
    <ligand>
        <name>substrate</name>
    </ligand>
</feature>
<dbReference type="SUPFAM" id="SSF56425">
    <property type="entry name" value="Succinate dehydrogenase/fumarate reductase flavoprotein, catalytic domain"/>
    <property type="match status" value="1"/>
</dbReference>
<dbReference type="GO" id="GO:0022900">
    <property type="term" value="P:electron transport chain"/>
    <property type="evidence" value="ECO:0007669"/>
    <property type="project" value="UniProtKB-UniRule"/>
</dbReference>
<evidence type="ECO:0000256" key="1">
    <source>
        <dbReference type="ARBA" id="ARBA00004515"/>
    </source>
</evidence>
<comment type="cofactor">
    <cofactor evidence="16">
        <name>FAD</name>
        <dbReference type="ChEBI" id="CHEBI:57692"/>
    </cofactor>
    <text evidence="16">Flavinylated by SdhE, about 5% flavinylation occurs in the absence of SdhE.</text>
</comment>
<gene>
    <name evidence="21" type="ORF">DFQ15_10696</name>
</gene>
<dbReference type="InterPro" id="IPR036188">
    <property type="entry name" value="FAD/NAD-bd_sf"/>
</dbReference>
<evidence type="ECO:0000256" key="8">
    <source>
        <dbReference type="ARBA" id="ARBA00022827"/>
    </source>
</evidence>
<keyword evidence="22" id="KW-1185">Reference proteome</keyword>
<dbReference type="OrthoDB" id="9806724at2"/>
<evidence type="ECO:0000256" key="3">
    <source>
        <dbReference type="ARBA" id="ARBA00008040"/>
    </source>
</evidence>
<dbReference type="FunFam" id="1.20.58.100:FF:000001">
    <property type="entry name" value="Succinate dehydrogenase flavoprotein subunit (SdhA)"/>
    <property type="match status" value="1"/>
</dbReference>
<dbReference type="InterPro" id="IPR030664">
    <property type="entry name" value="SdhA/FrdA/AprA"/>
</dbReference>
<name>A0A318SZN9_9BURK</name>
<dbReference type="GO" id="GO:0050660">
    <property type="term" value="F:flavin adenine dinucleotide binding"/>
    <property type="evidence" value="ECO:0007669"/>
    <property type="project" value="UniProtKB-UniRule"/>
</dbReference>
<dbReference type="NCBIfam" id="TIGR01812">
    <property type="entry name" value="sdhA_frdA_Gneg"/>
    <property type="match status" value="1"/>
</dbReference>
<feature type="active site" description="Proton acceptor" evidence="14">
    <location>
        <position position="291"/>
    </location>
</feature>
<keyword evidence="9 18" id="KW-0249">Electron transport</keyword>
<protein>
    <recommendedName>
        <fullName evidence="5 13">Succinate dehydrogenase flavoprotein subunit</fullName>
        <ecNumber evidence="4 18">1.3.5.1</ecNumber>
    </recommendedName>
</protein>
<keyword evidence="18" id="KW-0997">Cell inner membrane</keyword>
<keyword evidence="18" id="KW-0816">Tricarboxylic acid cycle</keyword>
<dbReference type="Pfam" id="PF00890">
    <property type="entry name" value="FAD_binding_2"/>
    <property type="match status" value="1"/>
</dbReference>
<dbReference type="PANTHER" id="PTHR11632">
    <property type="entry name" value="SUCCINATE DEHYDROGENASE 2 FLAVOPROTEIN SUBUNIT"/>
    <property type="match status" value="1"/>
</dbReference>
<evidence type="ECO:0000256" key="15">
    <source>
        <dbReference type="PIRSR" id="PIRSR611281-2"/>
    </source>
</evidence>
<evidence type="ECO:0000313" key="22">
    <source>
        <dbReference type="Proteomes" id="UP000247540"/>
    </source>
</evidence>